<feature type="transmembrane region" description="Helical" evidence="2">
    <location>
        <begin position="419"/>
        <end position="441"/>
    </location>
</feature>
<feature type="transmembrane region" description="Helical" evidence="2">
    <location>
        <begin position="373"/>
        <end position="399"/>
    </location>
</feature>
<comment type="similarity">
    <text evidence="1">Belongs to the sodium:galactoside symporter (TC 2.A.2) family.</text>
</comment>
<dbReference type="OrthoDB" id="9764596at2"/>
<dbReference type="RefSeq" id="WP_099621617.1">
    <property type="nucleotide sequence ID" value="NZ_CP024201.1"/>
</dbReference>
<dbReference type="PANTHER" id="PTHR11328:SF24">
    <property type="entry name" value="MAJOR FACILITATOR SUPERFAMILY (MFS) PROFILE DOMAIN-CONTAINING PROTEIN"/>
    <property type="match status" value="1"/>
</dbReference>
<evidence type="ECO:0000256" key="2">
    <source>
        <dbReference type="SAM" id="Phobius"/>
    </source>
</evidence>
<feature type="transmembrane region" description="Helical" evidence="2">
    <location>
        <begin position="333"/>
        <end position="352"/>
    </location>
</feature>
<protein>
    <submittedName>
        <fullName evidence="3">Sodium:melibiose symporter</fullName>
    </submittedName>
</protein>
<accession>A0A2D2AWH4</accession>
<reference evidence="3 4" key="1">
    <citation type="submission" date="2017-10" db="EMBL/GenBank/DDBJ databases">
        <title>Genome sequence of Caulobacter mirabilis FWC38.</title>
        <authorList>
            <person name="Fiebig A."/>
            <person name="Crosson S."/>
        </authorList>
    </citation>
    <scope>NUCLEOTIDE SEQUENCE [LARGE SCALE GENOMIC DNA]</scope>
    <source>
        <strain evidence="3 4">FWC 38</strain>
    </source>
</reference>
<feature type="transmembrane region" description="Helical" evidence="2">
    <location>
        <begin position="196"/>
        <end position="215"/>
    </location>
</feature>
<keyword evidence="2" id="KW-1133">Transmembrane helix</keyword>
<feature type="transmembrane region" description="Helical" evidence="2">
    <location>
        <begin position="89"/>
        <end position="110"/>
    </location>
</feature>
<dbReference type="GO" id="GO:0008643">
    <property type="term" value="P:carbohydrate transport"/>
    <property type="evidence" value="ECO:0007669"/>
    <property type="project" value="InterPro"/>
</dbReference>
<gene>
    <name evidence="3" type="ORF">CSW64_08000</name>
</gene>
<dbReference type="SUPFAM" id="SSF103473">
    <property type="entry name" value="MFS general substrate transporter"/>
    <property type="match status" value="1"/>
</dbReference>
<feature type="transmembrane region" description="Helical" evidence="2">
    <location>
        <begin position="18"/>
        <end position="41"/>
    </location>
</feature>
<name>A0A2D2AWH4_9CAUL</name>
<evidence type="ECO:0000256" key="1">
    <source>
        <dbReference type="ARBA" id="ARBA00009617"/>
    </source>
</evidence>
<proteinExistence type="inferred from homology"/>
<dbReference type="AlphaFoldDB" id="A0A2D2AWH4"/>
<feature type="transmembrane region" description="Helical" evidence="2">
    <location>
        <begin position="251"/>
        <end position="271"/>
    </location>
</feature>
<keyword evidence="2" id="KW-0472">Membrane</keyword>
<dbReference type="Pfam" id="PF13347">
    <property type="entry name" value="MFS_2"/>
    <property type="match status" value="1"/>
</dbReference>
<dbReference type="GO" id="GO:0015293">
    <property type="term" value="F:symporter activity"/>
    <property type="evidence" value="ECO:0007669"/>
    <property type="project" value="InterPro"/>
</dbReference>
<dbReference type="InterPro" id="IPR036259">
    <property type="entry name" value="MFS_trans_sf"/>
</dbReference>
<evidence type="ECO:0000313" key="3">
    <source>
        <dbReference type="EMBL" id="ATQ42360.1"/>
    </source>
</evidence>
<dbReference type="GO" id="GO:0005886">
    <property type="term" value="C:plasma membrane"/>
    <property type="evidence" value="ECO:0007669"/>
    <property type="project" value="TreeGrafter"/>
</dbReference>
<feature type="transmembrane region" description="Helical" evidence="2">
    <location>
        <begin position="277"/>
        <end position="297"/>
    </location>
</feature>
<dbReference type="KEGG" id="cmb:CSW64_08000"/>
<keyword evidence="4" id="KW-1185">Reference proteome</keyword>
<feature type="transmembrane region" description="Helical" evidence="2">
    <location>
        <begin position="47"/>
        <end position="68"/>
    </location>
</feature>
<keyword evidence="2" id="KW-0812">Transmembrane</keyword>
<feature type="transmembrane region" description="Helical" evidence="2">
    <location>
        <begin position="116"/>
        <end position="135"/>
    </location>
</feature>
<dbReference type="EMBL" id="CP024201">
    <property type="protein sequence ID" value="ATQ42360.1"/>
    <property type="molecule type" value="Genomic_DNA"/>
</dbReference>
<organism evidence="3 4">
    <name type="scientific">Caulobacter mirabilis</name>
    <dbReference type="NCBI Taxonomy" id="69666"/>
    <lineage>
        <taxon>Bacteria</taxon>
        <taxon>Pseudomonadati</taxon>
        <taxon>Pseudomonadota</taxon>
        <taxon>Alphaproteobacteria</taxon>
        <taxon>Caulobacterales</taxon>
        <taxon>Caulobacteraceae</taxon>
        <taxon>Caulobacter</taxon>
    </lineage>
</organism>
<dbReference type="InterPro" id="IPR039672">
    <property type="entry name" value="MFS_2"/>
</dbReference>
<feature type="transmembrane region" description="Helical" evidence="2">
    <location>
        <begin position="156"/>
        <end position="176"/>
    </location>
</feature>
<sequence length="468" mass="48824">MTTASATAATSRPAAWRLAVFASLAVPLAGAGLPLAVYLPPYYAQELGLGLGLVGAIFMISRLGDAVIDPLVGGWSDRTRSRFGRRKPWIAAGAPLFALATAAIFAPGLLGVRPGAVWLSAWLAVFYIGWTMIQIPVSAWAGELAAQYHERSRVQTFFHVTTAAGLLLVLVLPAILDQVAARAGVAANQELKVAVMGGFILVTFVPAIAATLLLVKEPAAPTPPAGPSTLKRDLAVAARDPLLRKVLTSDFAVTLGQLIRSSLFVFFVSAYMGRPDLAAGLFLLQFVFGVFAGPIWLQIGYRLGKHRTAVAGEIVQVGVNLALLLVTPEALPLLIGLTIAQGLAQGSGNLMLRAMVSDVADKQRLETGVDRTGLLFSIFSLTGKAATAVAVGVALPLVGALGFKPGATNGAEALLGLKLVFALGPALAHAASAWLIAGFSLDEQRHGDIRRQLDERDGLAGPLATPAE</sequence>
<dbReference type="Proteomes" id="UP000228945">
    <property type="component" value="Chromosome"/>
</dbReference>
<dbReference type="Gene3D" id="1.20.1250.20">
    <property type="entry name" value="MFS general substrate transporter like domains"/>
    <property type="match status" value="2"/>
</dbReference>
<dbReference type="PANTHER" id="PTHR11328">
    <property type="entry name" value="MAJOR FACILITATOR SUPERFAMILY DOMAIN-CONTAINING PROTEIN"/>
    <property type="match status" value="1"/>
</dbReference>
<evidence type="ECO:0000313" key="4">
    <source>
        <dbReference type="Proteomes" id="UP000228945"/>
    </source>
</evidence>